<protein>
    <submittedName>
        <fullName evidence="1">Uncharacterized protein</fullName>
    </submittedName>
</protein>
<evidence type="ECO:0000313" key="1">
    <source>
        <dbReference type="EMBL" id="AQS36609.1"/>
    </source>
</evidence>
<dbReference type="AlphaFoldDB" id="A0A1S6HM83"/>
<dbReference type="EMBL" id="CP014782">
    <property type="protein sequence ID" value="AQS36609.1"/>
    <property type="molecule type" value="Genomic_DNA"/>
</dbReference>
<dbReference type="Proteomes" id="UP000189545">
    <property type="component" value="Chromosome"/>
</dbReference>
<accession>A0A1S6HM83</accession>
<sequence>MTANKILLMFDIDDTSLLKHQKLSNCERDFLKTIRDRLNQSKKVADQQVTLSHKILKLAN</sequence>
<gene>
    <name evidence="1" type="ORF">Sps_01443</name>
</gene>
<evidence type="ECO:0000313" key="2">
    <source>
        <dbReference type="Proteomes" id="UP000189545"/>
    </source>
</evidence>
<reference evidence="1 2" key="1">
    <citation type="submission" date="2016-03" db="EMBL/GenBank/DDBJ databases">
        <title>Complete genome sequence of Shewanella psychrophila WP2, a deep sea bacterium isolated from west Pacific sediment.</title>
        <authorList>
            <person name="Xu G."/>
            <person name="Jian H."/>
        </authorList>
    </citation>
    <scope>NUCLEOTIDE SEQUENCE [LARGE SCALE GENOMIC DNA]</scope>
    <source>
        <strain evidence="1 2">WP2</strain>
    </source>
</reference>
<dbReference type="KEGG" id="spsw:Sps_01443"/>
<name>A0A1S6HM83_9GAMM</name>
<proteinExistence type="predicted"/>
<organism evidence="1 2">
    <name type="scientific">Shewanella psychrophila</name>
    <dbReference type="NCBI Taxonomy" id="225848"/>
    <lineage>
        <taxon>Bacteria</taxon>
        <taxon>Pseudomonadati</taxon>
        <taxon>Pseudomonadota</taxon>
        <taxon>Gammaproteobacteria</taxon>
        <taxon>Alteromonadales</taxon>
        <taxon>Shewanellaceae</taxon>
        <taxon>Shewanella</taxon>
    </lineage>
</organism>
<keyword evidence="2" id="KW-1185">Reference proteome</keyword>